<dbReference type="Proteomes" id="UP000272942">
    <property type="component" value="Unassembled WGS sequence"/>
</dbReference>
<evidence type="ECO:0000256" key="1">
    <source>
        <dbReference type="SAM" id="Coils"/>
    </source>
</evidence>
<reference evidence="3 4" key="2">
    <citation type="submission" date="2018-11" db="EMBL/GenBank/DDBJ databases">
        <authorList>
            <consortium name="Pathogen Informatics"/>
        </authorList>
    </citation>
    <scope>NUCLEOTIDE SEQUENCE [LARGE SCALE GENOMIC DNA]</scope>
    <source>
        <strain evidence="3 4">Egypt</strain>
    </source>
</reference>
<gene>
    <name evidence="3" type="ORF">ECPE_LOCUS13827</name>
</gene>
<evidence type="ECO:0000313" key="5">
    <source>
        <dbReference type="WBParaSite" id="ECPE_0001386901-mRNA-1"/>
    </source>
</evidence>
<dbReference type="OrthoDB" id="5978643at2759"/>
<sequence>MIKLFSPQEIEDLNERIQTFRKHSVDMEGTIASSKVELEKALATNTELSCQLERVHADVKREKSLRENFQAELDEANSRLNSRTFEITQLEMSINDLRRQLELAQVYSTHLNETENGANLGSAESGHPGTRDDTVSDEHNNTGAYSSKDWLREREQLFNKLREHEQSLSQMSRDRERLESQYQSYVAQVEQQASELRSQLSEVTQSKQELELAVDTARHQLREKEDELLTCRGELEAARAQLTVASVPHPPLIESAQTQSLSTTAPSSACVPPASTVDVARVAELQQMLDERKSEADRLTNQVS</sequence>
<keyword evidence="1" id="KW-0175">Coiled coil</keyword>
<feature type="coiled-coil region" evidence="1">
    <location>
        <begin position="147"/>
        <end position="241"/>
    </location>
</feature>
<organism evidence="5">
    <name type="scientific">Echinostoma caproni</name>
    <dbReference type="NCBI Taxonomy" id="27848"/>
    <lineage>
        <taxon>Eukaryota</taxon>
        <taxon>Metazoa</taxon>
        <taxon>Spiralia</taxon>
        <taxon>Lophotrochozoa</taxon>
        <taxon>Platyhelminthes</taxon>
        <taxon>Trematoda</taxon>
        <taxon>Digenea</taxon>
        <taxon>Plagiorchiida</taxon>
        <taxon>Echinostomata</taxon>
        <taxon>Echinostomatoidea</taxon>
        <taxon>Echinostomatidae</taxon>
        <taxon>Echinostoma</taxon>
    </lineage>
</organism>
<proteinExistence type="predicted"/>
<evidence type="ECO:0000313" key="3">
    <source>
        <dbReference type="EMBL" id="VDP91099.1"/>
    </source>
</evidence>
<name>A0A183B3P4_9TREM</name>
<dbReference type="AlphaFoldDB" id="A0A183B3P4"/>
<reference evidence="5" key="1">
    <citation type="submission" date="2016-06" db="UniProtKB">
        <authorList>
            <consortium name="WormBaseParasite"/>
        </authorList>
    </citation>
    <scope>IDENTIFICATION</scope>
</reference>
<evidence type="ECO:0000313" key="4">
    <source>
        <dbReference type="Proteomes" id="UP000272942"/>
    </source>
</evidence>
<keyword evidence="4" id="KW-1185">Reference proteome</keyword>
<dbReference type="EMBL" id="UZAN01056051">
    <property type="protein sequence ID" value="VDP91099.1"/>
    <property type="molecule type" value="Genomic_DNA"/>
</dbReference>
<feature type="region of interest" description="Disordered" evidence="2">
    <location>
        <begin position="114"/>
        <end position="144"/>
    </location>
</feature>
<accession>A0A183B3P4</accession>
<protein>
    <submittedName>
        <fullName evidence="5">GOLGA2L5 domain-containing protein</fullName>
    </submittedName>
</protein>
<evidence type="ECO:0000256" key="2">
    <source>
        <dbReference type="SAM" id="MobiDB-lite"/>
    </source>
</evidence>
<feature type="compositionally biased region" description="Basic and acidic residues" evidence="2">
    <location>
        <begin position="129"/>
        <end position="140"/>
    </location>
</feature>
<dbReference type="WBParaSite" id="ECPE_0001386901-mRNA-1">
    <property type="protein sequence ID" value="ECPE_0001386901-mRNA-1"/>
    <property type="gene ID" value="ECPE_0001386901"/>
</dbReference>